<keyword evidence="5" id="KW-1185">Reference proteome</keyword>
<feature type="domain" description="PucR C-terminal helix-turn-helix" evidence="2">
    <location>
        <begin position="334"/>
        <end position="392"/>
    </location>
</feature>
<gene>
    <name evidence="4" type="ORF">DZF91_25530</name>
</gene>
<dbReference type="PANTHER" id="PTHR33744">
    <property type="entry name" value="CARBOHYDRATE DIACID REGULATOR"/>
    <property type="match status" value="1"/>
</dbReference>
<comment type="caution">
    <text evidence="4">The sequence shown here is derived from an EMBL/GenBank/DDBJ whole genome shotgun (WGS) entry which is preliminary data.</text>
</comment>
<dbReference type="InterPro" id="IPR025736">
    <property type="entry name" value="PucR_C-HTH_dom"/>
</dbReference>
<reference evidence="4 5" key="1">
    <citation type="submission" date="2018-08" db="EMBL/GenBank/DDBJ databases">
        <title>Actinomadura jelena sp. nov., a novel Actinomycete isolated from soil in Chad.</title>
        <authorList>
            <person name="Shi L."/>
        </authorList>
    </citation>
    <scope>NUCLEOTIDE SEQUENCE [LARGE SCALE GENOMIC DNA]</scope>
    <source>
        <strain evidence="4 5">NEAU-G17</strain>
    </source>
</reference>
<sequence>MTDTLDQFSGPLDIRVSRRLAGLMREELPAAIDEVDAEIRRTVPEYDRPADSAYGRILRVGVEQLLTAFVDQVAGDGPGLAERDETCRALGHFEAIEGRSLDLLQAAYRTAFHVCYRRTAAVAEREGVPGGQLTGLVEAMIVYMDEAVAASRVGHREALKHADLHHREVRRELLRTLLQQPPASAEAVEELARDAAWWPLPEVATAVAVAPGAPVTRSALDGDVLVDLDDGEPRLLVPGPFTPARAAMLGAALEEADSVLGLTLPLGRVAHSLRWATRLLALAREGVVPSGPLIPCEEHLTTLWLLSDTVLADEMARRHLAPLADLTAGHRRKLTATLTEWVTTRGTAVDIAESLRVHPQTVRYRLRQLDHYLGDSLGDPKTRFALDVTLRAAALMHDDDPSATRAERDPGSRKRGTK</sequence>
<dbReference type="InterPro" id="IPR058663">
    <property type="entry name" value="PucR-like_N"/>
</dbReference>
<dbReference type="AlphaFoldDB" id="A0A372JFS0"/>
<dbReference type="Pfam" id="PF25906">
    <property type="entry name" value="PucR-like_N"/>
    <property type="match status" value="1"/>
</dbReference>
<proteinExistence type="predicted"/>
<dbReference type="EMBL" id="QURH01000678">
    <property type="protein sequence ID" value="RFU38847.1"/>
    <property type="molecule type" value="Genomic_DNA"/>
</dbReference>
<dbReference type="InterPro" id="IPR051448">
    <property type="entry name" value="CdaR-like_regulators"/>
</dbReference>
<evidence type="ECO:0000259" key="2">
    <source>
        <dbReference type="Pfam" id="PF13556"/>
    </source>
</evidence>
<feature type="compositionally biased region" description="Basic and acidic residues" evidence="1">
    <location>
        <begin position="399"/>
        <end position="412"/>
    </location>
</feature>
<name>A0A372JFS0_9ACTN</name>
<dbReference type="Gene3D" id="1.10.10.2840">
    <property type="entry name" value="PucR C-terminal helix-turn-helix domain"/>
    <property type="match status" value="1"/>
</dbReference>
<evidence type="ECO:0000313" key="4">
    <source>
        <dbReference type="EMBL" id="RFU38847.1"/>
    </source>
</evidence>
<dbReference type="OrthoDB" id="3449988at2"/>
<evidence type="ECO:0000256" key="1">
    <source>
        <dbReference type="SAM" id="MobiDB-lite"/>
    </source>
</evidence>
<dbReference type="InterPro" id="IPR042070">
    <property type="entry name" value="PucR_C-HTH_sf"/>
</dbReference>
<dbReference type="Proteomes" id="UP000261811">
    <property type="component" value="Unassembled WGS sequence"/>
</dbReference>
<feature type="domain" description="PucR-like N-terminal" evidence="3">
    <location>
        <begin position="17"/>
        <end position="178"/>
    </location>
</feature>
<dbReference type="RefSeq" id="WP_117359759.1">
    <property type="nucleotide sequence ID" value="NZ_QURH01000678.1"/>
</dbReference>
<dbReference type="PANTHER" id="PTHR33744:SF1">
    <property type="entry name" value="DNA-BINDING TRANSCRIPTIONAL ACTIVATOR ADER"/>
    <property type="match status" value="1"/>
</dbReference>
<evidence type="ECO:0000259" key="3">
    <source>
        <dbReference type="Pfam" id="PF25906"/>
    </source>
</evidence>
<evidence type="ECO:0000313" key="5">
    <source>
        <dbReference type="Proteomes" id="UP000261811"/>
    </source>
</evidence>
<protein>
    <submittedName>
        <fullName evidence="4">PucR family transcriptional regulator</fullName>
    </submittedName>
</protein>
<accession>A0A372JFS0</accession>
<organism evidence="4 5">
    <name type="scientific">Actinomadura logoneensis</name>
    <dbReference type="NCBI Taxonomy" id="2293572"/>
    <lineage>
        <taxon>Bacteria</taxon>
        <taxon>Bacillati</taxon>
        <taxon>Actinomycetota</taxon>
        <taxon>Actinomycetes</taxon>
        <taxon>Streptosporangiales</taxon>
        <taxon>Thermomonosporaceae</taxon>
        <taxon>Actinomadura</taxon>
    </lineage>
</organism>
<dbReference type="Pfam" id="PF13556">
    <property type="entry name" value="HTH_30"/>
    <property type="match status" value="1"/>
</dbReference>
<feature type="region of interest" description="Disordered" evidence="1">
    <location>
        <begin position="399"/>
        <end position="418"/>
    </location>
</feature>